<evidence type="ECO:0000256" key="1">
    <source>
        <dbReference type="SAM" id="MobiDB-lite"/>
    </source>
</evidence>
<dbReference type="RefSeq" id="WP_159436034.1">
    <property type="nucleotide sequence ID" value="NZ_FQVA01000006.1"/>
</dbReference>
<name>A0A1M5GXM7_9GAMM</name>
<dbReference type="AlphaFoldDB" id="A0A1M5GXM7"/>
<gene>
    <name evidence="2" type="ORF">SAMN04487965_3290</name>
</gene>
<evidence type="ECO:0000313" key="3">
    <source>
        <dbReference type="Proteomes" id="UP000184170"/>
    </source>
</evidence>
<organism evidence="2 3">
    <name type="scientific">Microbulbifer donghaiensis</name>
    <dbReference type="NCBI Taxonomy" id="494016"/>
    <lineage>
        <taxon>Bacteria</taxon>
        <taxon>Pseudomonadati</taxon>
        <taxon>Pseudomonadota</taxon>
        <taxon>Gammaproteobacteria</taxon>
        <taxon>Cellvibrionales</taxon>
        <taxon>Microbulbiferaceae</taxon>
        <taxon>Microbulbifer</taxon>
    </lineage>
</organism>
<evidence type="ECO:0000313" key="2">
    <source>
        <dbReference type="EMBL" id="SHG08464.1"/>
    </source>
</evidence>
<reference evidence="3" key="1">
    <citation type="submission" date="2016-11" db="EMBL/GenBank/DDBJ databases">
        <authorList>
            <person name="Varghese N."/>
            <person name="Submissions S."/>
        </authorList>
    </citation>
    <scope>NUCLEOTIDE SEQUENCE [LARGE SCALE GENOMIC DNA]</scope>
    <source>
        <strain evidence="3">CGMCC 1.7063</strain>
    </source>
</reference>
<dbReference type="OrthoDB" id="9999248at2"/>
<accession>A0A1M5GXM7</accession>
<keyword evidence="3" id="KW-1185">Reference proteome</keyword>
<dbReference type="EMBL" id="FQVA01000006">
    <property type="protein sequence ID" value="SHG08464.1"/>
    <property type="molecule type" value="Genomic_DNA"/>
</dbReference>
<feature type="region of interest" description="Disordered" evidence="1">
    <location>
        <begin position="14"/>
        <end position="53"/>
    </location>
</feature>
<proteinExistence type="predicted"/>
<dbReference type="Proteomes" id="UP000184170">
    <property type="component" value="Unassembled WGS sequence"/>
</dbReference>
<sequence>MKNSDELKKIEEELKKSSEDLFKPRPKDIEDELSKKDTFGSPDNLVDRSDEEE</sequence>
<feature type="compositionally biased region" description="Basic and acidic residues" evidence="1">
    <location>
        <begin position="14"/>
        <end position="38"/>
    </location>
</feature>
<protein>
    <submittedName>
        <fullName evidence="2">Uncharacterized protein</fullName>
    </submittedName>
</protein>